<name>A0A171KS34_9BURK</name>
<dbReference type="STRING" id="206506.AAV32_08835"/>
<dbReference type="EMBL" id="LBNE01000005">
    <property type="protein sequence ID" value="KKO71701.1"/>
    <property type="molecule type" value="Genomic_DNA"/>
</dbReference>
<dbReference type="Proteomes" id="UP000078084">
    <property type="component" value="Unassembled WGS sequence"/>
</dbReference>
<proteinExistence type="inferred from homology"/>
<reference evidence="3 4" key="1">
    <citation type="submission" date="2015-04" db="EMBL/GenBank/DDBJ databases">
        <title>Genome sequence of Kerstersia gyiorum CG1.</title>
        <authorList>
            <person name="Greninger A.L."/>
            <person name="Kozyreva V."/>
            <person name="Chaturvedi V."/>
        </authorList>
    </citation>
    <scope>NUCLEOTIDE SEQUENCE [LARGE SCALE GENOMIC DNA]</scope>
    <source>
        <strain evidence="3 4">CG1</strain>
    </source>
</reference>
<dbReference type="NCBIfam" id="TIGR01845">
    <property type="entry name" value="outer_NodT"/>
    <property type="match status" value="1"/>
</dbReference>
<dbReference type="Pfam" id="PF02321">
    <property type="entry name" value="OEP"/>
    <property type="match status" value="2"/>
</dbReference>
<organism evidence="3 4">
    <name type="scientific">Kerstersia gyiorum</name>
    <dbReference type="NCBI Taxonomy" id="206506"/>
    <lineage>
        <taxon>Bacteria</taxon>
        <taxon>Pseudomonadati</taxon>
        <taxon>Pseudomonadota</taxon>
        <taxon>Betaproteobacteria</taxon>
        <taxon>Burkholderiales</taxon>
        <taxon>Alcaligenaceae</taxon>
        <taxon>Kerstersia</taxon>
    </lineage>
</organism>
<protein>
    <recommendedName>
        <fullName evidence="5">Multidrug efflux system outer membrane protein</fullName>
    </recommendedName>
</protein>
<keyword evidence="2" id="KW-0472">Membrane</keyword>
<dbReference type="Gene3D" id="1.20.1600.10">
    <property type="entry name" value="Outer membrane efflux proteins (OEP)"/>
    <property type="match status" value="1"/>
</dbReference>
<keyword evidence="2" id="KW-0449">Lipoprotein</keyword>
<dbReference type="PANTHER" id="PTHR30203:SF33">
    <property type="entry name" value="BLR4455 PROTEIN"/>
    <property type="match status" value="1"/>
</dbReference>
<dbReference type="PROSITE" id="PS51257">
    <property type="entry name" value="PROKAR_LIPOPROTEIN"/>
    <property type="match status" value="1"/>
</dbReference>
<keyword evidence="2" id="KW-0812">Transmembrane</keyword>
<comment type="caution">
    <text evidence="3">The sequence shown here is derived from an EMBL/GenBank/DDBJ whole genome shotgun (WGS) entry which is preliminary data.</text>
</comment>
<sequence>MKARGNIEFRILCLAILASVTTGCSVMPTYERPTLNVPGSYKEEFTPLLEGKEAAGDWKLAEPAPEELANTDWSAFQDEQLTDLQSKALSDNQDIAAKIAQLGRARALIKDAQAAYYPSISASTGPTRQRISSTGQYLSDGDPGISQSYWRAQVSVAYEVDLFGKNSSAVAATLADYESKQNDLAALKLLVQADVASTYFLLRQLDSEIHLTQGAVANRENTVSLIERKLVEGVVRPGVLSSAQAELAKSRAALTAIQRQRAIVEHALAALLGRAPSDFFYDSHEQRFITVHIPPGLPSSLLERRPDIASAERRMAAANAEVGVAKAAYFPALNLTGSAGYESSSLGNLFNWSQRTFLLGPLVGAALSLPIFDGGRREATIEQARARYQEEVAAYRGTVLKAFREVEDSLVSIRTLDEAIEQLRLAQAAAQSASSEAQSRFEIGDSDYLFYLDTQRTLIEQQLELVRAQGARLRASVDLIRALGGAWRQLN</sequence>
<comment type="similarity">
    <text evidence="1 2">Belongs to the outer membrane factor (OMF) (TC 1.B.17) family.</text>
</comment>
<dbReference type="InterPro" id="IPR003423">
    <property type="entry name" value="OMP_efflux"/>
</dbReference>
<dbReference type="AlphaFoldDB" id="A0A171KS34"/>
<dbReference type="SUPFAM" id="SSF56954">
    <property type="entry name" value="Outer membrane efflux proteins (OEP)"/>
    <property type="match status" value="1"/>
</dbReference>
<dbReference type="InterPro" id="IPR010131">
    <property type="entry name" value="MdtP/NodT-like"/>
</dbReference>
<dbReference type="GO" id="GO:0015562">
    <property type="term" value="F:efflux transmembrane transporter activity"/>
    <property type="evidence" value="ECO:0007669"/>
    <property type="project" value="InterPro"/>
</dbReference>
<keyword evidence="4" id="KW-1185">Reference proteome</keyword>
<gene>
    <name evidence="3" type="ORF">AAV32_08835</name>
</gene>
<evidence type="ECO:0000313" key="3">
    <source>
        <dbReference type="EMBL" id="KKO71701.1"/>
    </source>
</evidence>
<keyword evidence="2" id="KW-0564">Palmitate</keyword>
<dbReference type="GO" id="GO:0005886">
    <property type="term" value="C:plasma membrane"/>
    <property type="evidence" value="ECO:0007669"/>
    <property type="project" value="UniProtKB-SubCell"/>
</dbReference>
<dbReference type="RefSeq" id="WP_068370516.1">
    <property type="nucleotide sequence ID" value="NZ_LBNE01000005.1"/>
</dbReference>
<evidence type="ECO:0008006" key="5">
    <source>
        <dbReference type="Google" id="ProtNLM"/>
    </source>
</evidence>
<comment type="subcellular location">
    <subcellularLocation>
        <location evidence="2">Cell membrane</location>
        <topology evidence="2">Lipid-anchor</topology>
    </subcellularLocation>
</comment>
<evidence type="ECO:0000256" key="1">
    <source>
        <dbReference type="ARBA" id="ARBA00007613"/>
    </source>
</evidence>
<evidence type="ECO:0000313" key="4">
    <source>
        <dbReference type="Proteomes" id="UP000078084"/>
    </source>
</evidence>
<dbReference type="PANTHER" id="PTHR30203">
    <property type="entry name" value="OUTER MEMBRANE CATION EFFLUX PROTEIN"/>
    <property type="match status" value="1"/>
</dbReference>
<keyword evidence="2" id="KW-1134">Transmembrane beta strand</keyword>
<evidence type="ECO:0000256" key="2">
    <source>
        <dbReference type="RuleBase" id="RU362097"/>
    </source>
</evidence>
<accession>A0A171KS34</accession>
<dbReference type="Gene3D" id="2.20.200.10">
    <property type="entry name" value="Outer membrane efflux proteins (OEP)"/>
    <property type="match status" value="1"/>
</dbReference>